<evidence type="ECO:0000313" key="6">
    <source>
        <dbReference type="EMBL" id="ATI81932.1"/>
    </source>
</evidence>
<dbReference type="GO" id="GO:0006508">
    <property type="term" value="P:proteolysis"/>
    <property type="evidence" value="ECO:0007669"/>
    <property type="project" value="UniProtKB-KW"/>
</dbReference>
<sequence>MPDYRHIHMHSLGSTSLRFRPPNGGGDKDYPSRVDDRVEHVRGLRDSLQAVSATLMEVRAQQKRSGIELKQRGIAVSVQARPGENVFVGDMKLESPGTKLLSLRRGKDANRDVANFFINLDSAKSLEKALVKYEEWDEVSDRPWRYWFFESAESFEVASVQTLWTDPIEALANQGRLKTNWEVWVRTSFKNVFDSIADELEIDRVTGFTDFVDSSVITINATRERLEALVRLSGAVSELRTASNFVASYLQHDPQERYGEVNRLAALVTPAPAGAVRTTILDTGVNFANPLLTSSLPQERCLTINAAWQTNDHDGHGTNMAGLALFGDLEAVADAGQPITLTTALESVVLAAPSGAAPVPSHAAISRAVRLVEDDPTPRVFCLAATAQSDADDGQQTSASAIIDKSAWNLGTETRLFCVAAGNVFTSALEPYEIANYADRNAQHRVQSPGQALNALTVGAATNRCIEDLDLVAPEGDLSPTSRTSQSWSMRYANKPDIVMEGGNQILDEDGDYSTPNRQTLLLTTHHQVPRFPLSFTGETSAATAQAAGLATRLAASYPNFRAETLRGMMVHSAQFTDAMRSRYRSGVQNGKTRSEAWSHVVDCFGWGVPNEERLFQSAGNALTLIVEDEILPFELFEKQIRLRQMKYFELPWPTEVLRRLDREEVELRCTLSYFVQPDPHAGSRHRLDRYASHRLRFNLKAENDSHDEAQRRINQLAEMEEGSLVIGPGAGDKGWYLGKNRRGYGSLHHDIWTGKASELARRDGVSVYPVKGWWADRKEDQYHETPVKFSLIVSIRTKRLDVDLVAAAEAAIMARNLTANLVENVAVIGT</sequence>
<dbReference type="PRINTS" id="PR00723">
    <property type="entry name" value="SUBTILISIN"/>
</dbReference>
<dbReference type="GeneID" id="57779002"/>
<dbReference type="InterPro" id="IPR034074">
    <property type="entry name" value="Y4bN_pept_dom"/>
</dbReference>
<dbReference type="RefSeq" id="WP_097384684.1">
    <property type="nucleotide sequence ID" value="NZ_CP023741.1"/>
</dbReference>
<feature type="domain" description="Peptidase S8/S53" evidence="5">
    <location>
        <begin position="279"/>
        <end position="589"/>
    </location>
</feature>
<gene>
    <name evidence="6" type="ORF">A6768_19320</name>
</gene>
<organism evidence="6 7">
    <name type="scientific">Sphingobium yanoikuyae</name>
    <name type="common">Sphingomonas yanoikuyae</name>
    <dbReference type="NCBI Taxonomy" id="13690"/>
    <lineage>
        <taxon>Bacteria</taxon>
        <taxon>Pseudomonadati</taxon>
        <taxon>Pseudomonadota</taxon>
        <taxon>Alphaproteobacteria</taxon>
        <taxon>Sphingomonadales</taxon>
        <taxon>Sphingomonadaceae</taxon>
        <taxon>Sphingobium</taxon>
    </lineage>
</organism>
<dbReference type="KEGG" id="sya:A6768_19320"/>
<dbReference type="CDD" id="cd04847">
    <property type="entry name" value="Peptidases_S8_Subtilisin_like_2"/>
    <property type="match status" value="1"/>
</dbReference>
<reference evidence="6 7" key="1">
    <citation type="submission" date="2017-10" db="EMBL/GenBank/DDBJ databases">
        <title>Sphingobium yanoikuyae S72.</title>
        <authorList>
            <person name="Sanchez E."/>
            <person name="Bustos P."/>
            <person name="Mendoza P."/>
            <person name="Guo X."/>
            <person name="Mendoza A."/>
        </authorList>
    </citation>
    <scope>NUCLEOTIDE SEQUENCE [LARGE SCALE GENOMIC DNA]</scope>
    <source>
        <strain evidence="6 7">S72</strain>
    </source>
</reference>
<dbReference type="SUPFAM" id="SSF52743">
    <property type="entry name" value="Subtilisin-like"/>
    <property type="match status" value="1"/>
</dbReference>
<keyword evidence="3" id="KW-0720">Serine protease</keyword>
<dbReference type="Proteomes" id="UP000219422">
    <property type="component" value="Chromosome"/>
</dbReference>
<dbReference type="InterPro" id="IPR015500">
    <property type="entry name" value="Peptidase_S8_subtilisin-rel"/>
</dbReference>
<evidence type="ECO:0000259" key="5">
    <source>
        <dbReference type="Pfam" id="PF00082"/>
    </source>
</evidence>
<evidence type="ECO:0000313" key="7">
    <source>
        <dbReference type="Proteomes" id="UP000219422"/>
    </source>
</evidence>
<feature type="region of interest" description="Disordered" evidence="4">
    <location>
        <begin position="14"/>
        <end position="33"/>
    </location>
</feature>
<dbReference type="Gene3D" id="3.40.50.200">
    <property type="entry name" value="Peptidase S8/S53 domain"/>
    <property type="match status" value="1"/>
</dbReference>
<dbReference type="GO" id="GO:0004252">
    <property type="term" value="F:serine-type endopeptidase activity"/>
    <property type="evidence" value="ECO:0007669"/>
    <property type="project" value="InterPro"/>
</dbReference>
<keyword evidence="2" id="KW-0378">Hydrolase</keyword>
<dbReference type="EMBL" id="CP023741">
    <property type="protein sequence ID" value="ATI81932.1"/>
    <property type="molecule type" value="Genomic_DNA"/>
</dbReference>
<accession>A0A291N3M8</accession>
<dbReference type="Pfam" id="PF00082">
    <property type="entry name" value="Peptidase_S8"/>
    <property type="match status" value="1"/>
</dbReference>
<evidence type="ECO:0000256" key="2">
    <source>
        <dbReference type="ARBA" id="ARBA00022801"/>
    </source>
</evidence>
<name>A0A291N3M8_SPHYA</name>
<dbReference type="InterPro" id="IPR036852">
    <property type="entry name" value="Peptidase_S8/S53_dom_sf"/>
</dbReference>
<protein>
    <recommendedName>
        <fullName evidence="5">Peptidase S8/S53 domain-containing protein</fullName>
    </recommendedName>
</protein>
<proteinExistence type="predicted"/>
<dbReference type="InterPro" id="IPR000209">
    <property type="entry name" value="Peptidase_S8/S53_dom"/>
</dbReference>
<evidence type="ECO:0000256" key="1">
    <source>
        <dbReference type="ARBA" id="ARBA00022670"/>
    </source>
</evidence>
<keyword evidence="1" id="KW-0645">Protease</keyword>
<dbReference type="AlphaFoldDB" id="A0A291N3M8"/>
<evidence type="ECO:0000256" key="4">
    <source>
        <dbReference type="SAM" id="MobiDB-lite"/>
    </source>
</evidence>
<evidence type="ECO:0000256" key="3">
    <source>
        <dbReference type="ARBA" id="ARBA00022825"/>
    </source>
</evidence>